<evidence type="ECO:0000313" key="3">
    <source>
        <dbReference type="Proteomes" id="UP000192652"/>
    </source>
</evidence>
<accession>A0ABX3PIW6</accession>
<protein>
    <recommendedName>
        <fullName evidence="1">Putative Flp pilus-assembly TadG-like N-terminal domain-containing protein</fullName>
    </recommendedName>
</protein>
<dbReference type="Proteomes" id="UP000192652">
    <property type="component" value="Unassembled WGS sequence"/>
</dbReference>
<proteinExistence type="predicted"/>
<keyword evidence="3" id="KW-1185">Reference proteome</keyword>
<name>A0ABX3PIW6_9HYPH</name>
<sequence length="633" mass="63179">MALIGALTLPMVIGVGALAVDYGRALNSQAEQQRAADLASYAGALAYGGTKSTDSMRAAVINVAALQKIPASAVVAELVDSPRTSGAKAVNVTITTSGPTFLAKLFGTNALTIQAIASTEIGSGSSGDAAGCVIALDAQGTGVTMSGGTTLNVPNCTVASNATITSPCGTKIVTKGALYNSASPPDQPSWCQTIQKQDGTPAPISKGVTADPLASNPGVLAAVARFNDQPSLQAPAKPATVNGADLVFDPWDTSKQQALKQALAAQGCQASYSDNEKLWRVTCTSTSMTFGDLMIGSSLKLEFNLAGPANTTYNFRSIRSTGGGSYAFGPGTFTVSGGISLNGDAGSFGAGTFRIGPATNDCGYSLCGNSNGQLTFAGPSTFELSNGVKVSGSNVTTLGSGTGNSYKIGPSSDGRALFVDSGSAYLSTASSTAQLFRLWGKVQSGGGTCVVFPAASQHDIMGSVDMAGGLEFGSGPYTIDGYMGLGQNNGGSVTCQGKDLSFSGRDVTITLSGKETMTSDACKGTAYCASAGYKDMVMRAPGSGQFAQLAVIGPTKVKAGGTLTAGASGSNISGAFYFPLAPISMSGGASAQDACLFLIGSAISISGGSAAASQCDKLLSSGGGAGKSAKLVR</sequence>
<gene>
    <name evidence="2" type="ORF">BTR14_02120</name>
</gene>
<reference evidence="2 3" key="1">
    <citation type="journal article" date="2017" name="Antonie Van Leeuwenhoek">
        <title>Rhizobium rhizosphaerae sp. nov., a novel species isolated from rice rhizosphere.</title>
        <authorList>
            <person name="Zhao J.J."/>
            <person name="Zhang J."/>
            <person name="Zhang R.J."/>
            <person name="Zhang C.W."/>
            <person name="Yin H.Q."/>
            <person name="Zhang X.X."/>
        </authorList>
    </citation>
    <scope>NUCLEOTIDE SEQUENCE [LARGE SCALE GENOMIC DNA]</scope>
    <source>
        <strain evidence="2 3">RD15</strain>
    </source>
</reference>
<evidence type="ECO:0000259" key="1">
    <source>
        <dbReference type="Pfam" id="PF13400"/>
    </source>
</evidence>
<dbReference type="EMBL" id="MSPX01000001">
    <property type="protein sequence ID" value="OQP88479.1"/>
    <property type="molecule type" value="Genomic_DNA"/>
</dbReference>
<evidence type="ECO:0000313" key="2">
    <source>
        <dbReference type="EMBL" id="OQP88479.1"/>
    </source>
</evidence>
<feature type="domain" description="Putative Flp pilus-assembly TadG-like N-terminal" evidence="1">
    <location>
        <begin position="2"/>
        <end position="44"/>
    </location>
</feature>
<comment type="caution">
    <text evidence="2">The sequence shown here is derived from an EMBL/GenBank/DDBJ whole genome shotgun (WGS) entry which is preliminary data.</text>
</comment>
<organism evidence="2 3">
    <name type="scientific">Xaviernesmea rhizosphaerae</name>
    <dbReference type="NCBI Taxonomy" id="1672749"/>
    <lineage>
        <taxon>Bacteria</taxon>
        <taxon>Pseudomonadati</taxon>
        <taxon>Pseudomonadota</taxon>
        <taxon>Alphaproteobacteria</taxon>
        <taxon>Hyphomicrobiales</taxon>
        <taxon>Rhizobiaceae</taxon>
        <taxon>Rhizobium/Agrobacterium group</taxon>
        <taxon>Xaviernesmea</taxon>
    </lineage>
</organism>
<dbReference type="Pfam" id="PF13400">
    <property type="entry name" value="Tad"/>
    <property type="match status" value="1"/>
</dbReference>
<dbReference type="InterPro" id="IPR028087">
    <property type="entry name" value="Tad_N"/>
</dbReference>